<dbReference type="InterPro" id="IPR002656">
    <property type="entry name" value="Acyl_transf_3_dom"/>
</dbReference>
<dbReference type="EMBL" id="PVTQ01000007">
    <property type="protein sequence ID" value="PRY88757.1"/>
    <property type="molecule type" value="Genomic_DNA"/>
</dbReference>
<organism evidence="5 6">
    <name type="scientific">Donghicola tyrosinivorans</name>
    <dbReference type="NCBI Taxonomy" id="1652492"/>
    <lineage>
        <taxon>Bacteria</taxon>
        <taxon>Pseudomonadati</taxon>
        <taxon>Pseudomonadota</taxon>
        <taxon>Alphaproteobacteria</taxon>
        <taxon>Rhodobacterales</taxon>
        <taxon>Roseobacteraceae</taxon>
        <taxon>Donghicola</taxon>
    </lineage>
</organism>
<keyword evidence="6" id="KW-1185">Reference proteome</keyword>
<evidence type="ECO:0000313" key="5">
    <source>
        <dbReference type="EMBL" id="PRY88757.1"/>
    </source>
</evidence>
<feature type="domain" description="Carrier" evidence="3">
    <location>
        <begin position="487"/>
        <end position="528"/>
    </location>
</feature>
<dbReference type="InterPro" id="IPR042099">
    <property type="entry name" value="ANL_N_sf"/>
</dbReference>
<dbReference type="SUPFAM" id="SSF47336">
    <property type="entry name" value="ACP-like"/>
    <property type="match status" value="1"/>
</dbReference>
<dbReference type="InterPro" id="IPR009081">
    <property type="entry name" value="PP-bd_ACP"/>
</dbReference>
<sequence>MNDFFPPSPFWDFAEVPPQRTALRLPDGTTLSYGAIDRAANTWAARLSEAAFGKRVVLGLEIDLSPEAISAYLGALRCGFPVLLAEPGQLAKGKPLFDQWRPPLTIRAAHPGTCAPITIEVDQDAPTPPLHPDLRLLLSTSGSTGDPKLVRLSAENIASNAKAIAEYLRITPVDCAATTLPLHYSYGLSVLNSYLAAGASLLLTDLSVVDKNFLPQAAQAGVSSLALVPHQFDLLRHSSFTGAELPNLRYITQAGGRLALKTLEYFHQLGDKNLWDLVVMYGQTEAAPRISYVPQHALPEAGDTIGQAIPGGTLWLRDENGQRITTPLTQGELVYEGPNVMMGYAVRPTDLAAPSQPPQLFTGDLAEQTPDGFFRITGRLKRFVKLFGLRLSLDQIEAQLKAKGAPAQAVAINDRLVLLCEKQKDAQKAVQIVCNSYGLPPEAIHSEHLAKLPLLSSGKPDHTALRMLAQNALCAAKAAPSKAQMPLREVFRRTTRKKDVKPQDSFVQMGGDSLSYLTLQLALEERLGHAPQNWETMPLRDLEAMVAMRAHTPHTPATSNKMQVGIDVVLRVLAISMVVAQHATDYAVFGGTMILILLMGFSTARFQKQQIKAGMPWTFVGRMLYPIVPLYFLLLIAYGSFRDAVPTSYLLLLGNYHIWSEGSLLEVYWFVSLYAQIIAVLALMIGLPFLRNRLLSHPWQTIACLATVLLSGIAIAQSVQTLSGTTLPYHPSRGLAEGLAVFCVGWLLHEMSGRAQHFATASLILGLLAVLTRADMDLQILAVVLATLGLLVWHPAIPLPRRMGRGIGQMASASLFVYLVHEILVFGLKSAAPTLPQPLMAATALGLSFLTALALRKAFTRCDDWLLTQIRKGRPETQMARTATRQSAIRRPS</sequence>
<dbReference type="PANTHER" id="PTHR43767">
    <property type="entry name" value="LONG-CHAIN-FATTY-ACID--COA LIGASE"/>
    <property type="match status" value="1"/>
</dbReference>
<keyword evidence="1" id="KW-0812">Transmembrane</keyword>
<dbReference type="OrthoDB" id="9803968at2"/>
<proteinExistence type="predicted"/>
<dbReference type="Pfam" id="PF01757">
    <property type="entry name" value="Acyl_transf_3"/>
    <property type="match status" value="1"/>
</dbReference>
<evidence type="ECO:0000259" key="4">
    <source>
        <dbReference type="Pfam" id="PF01757"/>
    </source>
</evidence>
<dbReference type="Pfam" id="PF00501">
    <property type="entry name" value="AMP-binding"/>
    <property type="match status" value="1"/>
</dbReference>
<feature type="transmembrane region" description="Helical" evidence="1">
    <location>
        <begin position="838"/>
        <end position="855"/>
    </location>
</feature>
<dbReference type="GO" id="GO:0016747">
    <property type="term" value="F:acyltransferase activity, transferring groups other than amino-acyl groups"/>
    <property type="evidence" value="ECO:0007669"/>
    <property type="project" value="InterPro"/>
</dbReference>
<dbReference type="GO" id="GO:0016874">
    <property type="term" value="F:ligase activity"/>
    <property type="evidence" value="ECO:0007669"/>
    <property type="project" value="UniProtKB-KW"/>
</dbReference>
<dbReference type="SUPFAM" id="SSF56801">
    <property type="entry name" value="Acetyl-CoA synthetase-like"/>
    <property type="match status" value="1"/>
</dbReference>
<evidence type="ECO:0000259" key="2">
    <source>
        <dbReference type="Pfam" id="PF00501"/>
    </source>
</evidence>
<feature type="transmembrane region" description="Helical" evidence="1">
    <location>
        <begin position="702"/>
        <end position="719"/>
    </location>
</feature>
<dbReference type="InterPro" id="IPR050237">
    <property type="entry name" value="ATP-dep_AMP-bd_enzyme"/>
</dbReference>
<evidence type="ECO:0000259" key="3">
    <source>
        <dbReference type="Pfam" id="PF00550"/>
    </source>
</evidence>
<evidence type="ECO:0000256" key="1">
    <source>
        <dbReference type="SAM" id="Phobius"/>
    </source>
</evidence>
<feature type="transmembrane region" description="Helical" evidence="1">
    <location>
        <begin position="667"/>
        <end position="690"/>
    </location>
</feature>
<keyword evidence="1" id="KW-0472">Membrane</keyword>
<dbReference type="AlphaFoldDB" id="A0A2T0WPZ7"/>
<protein>
    <submittedName>
        <fullName evidence="5">Acyl-CoA synthetase (AMP-forming)/AMP-acid ligase II</fullName>
    </submittedName>
</protein>
<dbReference type="RefSeq" id="WP_106264901.1">
    <property type="nucleotide sequence ID" value="NZ_PVTQ01000007.1"/>
</dbReference>
<gene>
    <name evidence="5" type="ORF">CLV74_10799</name>
</gene>
<keyword evidence="5" id="KW-0436">Ligase</keyword>
<dbReference type="Pfam" id="PF00550">
    <property type="entry name" value="PP-binding"/>
    <property type="match status" value="1"/>
</dbReference>
<dbReference type="InterPro" id="IPR000873">
    <property type="entry name" value="AMP-dep_synth/lig_dom"/>
</dbReference>
<dbReference type="InterPro" id="IPR036736">
    <property type="entry name" value="ACP-like_sf"/>
</dbReference>
<feature type="domain" description="AMP-dependent synthetase/ligase" evidence="2">
    <location>
        <begin position="124"/>
        <end position="344"/>
    </location>
</feature>
<keyword evidence="1" id="KW-1133">Transmembrane helix</keyword>
<dbReference type="PANTHER" id="PTHR43767:SF10">
    <property type="entry name" value="SURFACTIN SYNTHASE SUBUNIT 1"/>
    <property type="match status" value="1"/>
</dbReference>
<feature type="domain" description="Acyltransferase 3" evidence="4">
    <location>
        <begin position="569"/>
        <end position="854"/>
    </location>
</feature>
<feature type="transmembrane region" description="Helical" evidence="1">
    <location>
        <begin position="811"/>
        <end position="832"/>
    </location>
</feature>
<name>A0A2T0WPZ7_9RHOB</name>
<dbReference type="Gene3D" id="3.40.50.12780">
    <property type="entry name" value="N-terminal domain of ligase-like"/>
    <property type="match status" value="1"/>
</dbReference>
<feature type="transmembrane region" description="Helical" evidence="1">
    <location>
        <begin position="780"/>
        <end position="799"/>
    </location>
</feature>
<feature type="transmembrane region" description="Helical" evidence="1">
    <location>
        <begin position="624"/>
        <end position="641"/>
    </location>
</feature>
<reference evidence="5 6" key="1">
    <citation type="submission" date="2018-03" db="EMBL/GenBank/DDBJ databases">
        <title>Genomic Encyclopedia of Archaeal and Bacterial Type Strains, Phase II (KMG-II): from individual species to whole genera.</title>
        <authorList>
            <person name="Goeker M."/>
        </authorList>
    </citation>
    <scope>NUCLEOTIDE SEQUENCE [LARGE SCALE GENOMIC DNA]</scope>
    <source>
        <strain evidence="5 6">DSM 100212</strain>
    </source>
</reference>
<dbReference type="Proteomes" id="UP000238392">
    <property type="component" value="Unassembled WGS sequence"/>
</dbReference>
<comment type="caution">
    <text evidence="5">The sequence shown here is derived from an EMBL/GenBank/DDBJ whole genome shotgun (WGS) entry which is preliminary data.</text>
</comment>
<feature type="transmembrane region" description="Helical" evidence="1">
    <location>
        <begin position="586"/>
        <end position="604"/>
    </location>
</feature>
<accession>A0A2T0WPZ7</accession>
<evidence type="ECO:0000313" key="6">
    <source>
        <dbReference type="Proteomes" id="UP000238392"/>
    </source>
</evidence>